<keyword evidence="1" id="KW-0677">Repeat</keyword>
<dbReference type="InterPro" id="IPR002885">
    <property type="entry name" value="PPR_rpt"/>
</dbReference>
<dbReference type="EMBL" id="JACGCM010002660">
    <property type="protein sequence ID" value="KAF6137140.1"/>
    <property type="molecule type" value="Genomic_DNA"/>
</dbReference>
<dbReference type="PANTHER" id="PTHR47003:SF11">
    <property type="entry name" value="PPR SUPERFAMILY PROTEIN"/>
    <property type="match status" value="1"/>
</dbReference>
<dbReference type="Gene3D" id="1.25.40.10">
    <property type="entry name" value="Tetratricopeptide repeat domain"/>
    <property type="match status" value="2"/>
</dbReference>
<evidence type="ECO:0000313" key="4">
    <source>
        <dbReference type="Proteomes" id="UP000541444"/>
    </source>
</evidence>
<feature type="repeat" description="PPR" evidence="2">
    <location>
        <begin position="21"/>
        <end position="55"/>
    </location>
</feature>
<dbReference type="AlphaFoldDB" id="A0A7J7L3C1"/>
<evidence type="ECO:0000256" key="1">
    <source>
        <dbReference type="ARBA" id="ARBA00022737"/>
    </source>
</evidence>
<dbReference type="GO" id="GO:0008380">
    <property type="term" value="P:RNA splicing"/>
    <property type="evidence" value="ECO:0007669"/>
    <property type="project" value="InterPro"/>
</dbReference>
<dbReference type="Pfam" id="PF01535">
    <property type="entry name" value="PPR"/>
    <property type="match status" value="2"/>
</dbReference>
<proteinExistence type="predicted"/>
<gene>
    <name evidence="3" type="ORF">GIB67_030904</name>
</gene>
<dbReference type="InterPro" id="IPR011990">
    <property type="entry name" value="TPR-like_helical_dom_sf"/>
</dbReference>
<dbReference type="Proteomes" id="UP000541444">
    <property type="component" value="Unassembled WGS sequence"/>
</dbReference>
<evidence type="ECO:0000313" key="3">
    <source>
        <dbReference type="EMBL" id="KAF6137140.1"/>
    </source>
</evidence>
<dbReference type="OrthoDB" id="1740127at2759"/>
<evidence type="ECO:0000256" key="2">
    <source>
        <dbReference type="PROSITE-ProRule" id="PRU00708"/>
    </source>
</evidence>
<keyword evidence="4" id="KW-1185">Reference proteome</keyword>
<reference evidence="3 4" key="1">
    <citation type="journal article" date="2020" name="IScience">
        <title>Genome Sequencing of the Endangered Kingdonia uniflora (Circaeasteraceae, Ranunculales) Reveals Potential Mechanisms of Evolutionary Specialization.</title>
        <authorList>
            <person name="Sun Y."/>
            <person name="Deng T."/>
            <person name="Zhang A."/>
            <person name="Moore M.J."/>
            <person name="Landis J.B."/>
            <person name="Lin N."/>
            <person name="Zhang H."/>
            <person name="Zhang X."/>
            <person name="Huang J."/>
            <person name="Zhang X."/>
            <person name="Sun H."/>
            <person name="Wang H."/>
        </authorList>
    </citation>
    <scope>NUCLEOTIDE SEQUENCE [LARGE SCALE GENOMIC DNA]</scope>
    <source>
        <strain evidence="3">TB1705</strain>
        <tissue evidence="3">Leaf</tissue>
    </source>
</reference>
<dbReference type="PANTHER" id="PTHR47003">
    <property type="entry name" value="OS01G0970900 PROTEIN"/>
    <property type="match status" value="1"/>
</dbReference>
<accession>A0A7J7L3C1</accession>
<sequence length="233" mass="26909">MSSKEFWRLVKEMKSMGYDIDMDTYTKLLKNFIRSSKRKDAVELYKLMIDSPYKPPIEDFCKLLGKILFHVTPDLLLTDRVIKKFKEAGNSLTKAENDMIYMSFISAREFVEADKVLKTMRSIGYPPDSTIFSQIVFGLCKAWRAEEACNKMNEMEAQGFLLGPPLEVGALGVVVHLIRFEIALRKNPNVKYKWLKYALEDFKEGKNGKLNVKVTVEMGLDEFIKQFKAKTTM</sequence>
<organism evidence="3 4">
    <name type="scientific">Kingdonia uniflora</name>
    <dbReference type="NCBI Taxonomy" id="39325"/>
    <lineage>
        <taxon>Eukaryota</taxon>
        <taxon>Viridiplantae</taxon>
        <taxon>Streptophyta</taxon>
        <taxon>Embryophyta</taxon>
        <taxon>Tracheophyta</taxon>
        <taxon>Spermatophyta</taxon>
        <taxon>Magnoliopsida</taxon>
        <taxon>Ranunculales</taxon>
        <taxon>Circaeasteraceae</taxon>
        <taxon>Kingdonia</taxon>
    </lineage>
</organism>
<comment type="caution">
    <text evidence="3">The sequence shown here is derived from an EMBL/GenBank/DDBJ whole genome shotgun (WGS) entry which is preliminary data.</text>
</comment>
<dbReference type="InterPro" id="IPR044578">
    <property type="entry name" value="BIR6-like"/>
</dbReference>
<protein>
    <recommendedName>
        <fullName evidence="5">Pentatricopeptide repeat-containing protein</fullName>
    </recommendedName>
</protein>
<evidence type="ECO:0008006" key="5">
    <source>
        <dbReference type="Google" id="ProtNLM"/>
    </source>
</evidence>
<name>A0A7J7L3C1_9MAGN</name>
<dbReference type="PROSITE" id="PS51375">
    <property type="entry name" value="PPR"/>
    <property type="match status" value="1"/>
</dbReference>